<dbReference type="EMBL" id="KZ309299">
    <property type="protein sequence ID" value="KAG8238186.1"/>
    <property type="molecule type" value="Genomic_DNA"/>
</dbReference>
<dbReference type="PANTHER" id="PTHR46599">
    <property type="entry name" value="PIGGYBAC TRANSPOSABLE ELEMENT-DERIVED PROTEIN 4"/>
    <property type="match status" value="1"/>
</dbReference>
<dbReference type="PANTHER" id="PTHR46599:SF6">
    <property type="entry name" value="DUAL SPECIFICITY PHOSPHATASE 26"/>
    <property type="match status" value="1"/>
</dbReference>
<proteinExistence type="predicted"/>
<keyword evidence="1" id="KW-1133">Transmembrane helix</keyword>
<gene>
    <name evidence="2" type="ORF">J437_LFUL014062</name>
</gene>
<protein>
    <recommendedName>
        <fullName evidence="4">PiggyBac transposable element-derived protein domain-containing protein</fullName>
    </recommendedName>
</protein>
<dbReference type="OrthoDB" id="10049986at2759"/>
<feature type="transmembrane region" description="Helical" evidence="1">
    <location>
        <begin position="14"/>
        <end position="34"/>
    </location>
</feature>
<keyword evidence="1" id="KW-0812">Transmembrane</keyword>
<evidence type="ECO:0000256" key="1">
    <source>
        <dbReference type="SAM" id="Phobius"/>
    </source>
</evidence>
<reference evidence="2" key="2">
    <citation type="submission" date="2017-10" db="EMBL/GenBank/DDBJ databases">
        <title>Ladona fulva Genome sequencing and assembly.</title>
        <authorList>
            <person name="Murali S."/>
            <person name="Richards S."/>
            <person name="Bandaranaike D."/>
            <person name="Bellair M."/>
            <person name="Blankenburg K."/>
            <person name="Chao H."/>
            <person name="Dinh H."/>
            <person name="Doddapaneni H."/>
            <person name="Dugan-Rocha S."/>
            <person name="Elkadiri S."/>
            <person name="Gnanaolivu R."/>
            <person name="Hernandez B."/>
            <person name="Skinner E."/>
            <person name="Javaid M."/>
            <person name="Lee S."/>
            <person name="Li M."/>
            <person name="Ming W."/>
            <person name="Munidasa M."/>
            <person name="Muniz J."/>
            <person name="Nguyen L."/>
            <person name="Hughes D."/>
            <person name="Osuji N."/>
            <person name="Pu L.-L."/>
            <person name="Puazo M."/>
            <person name="Qu C."/>
            <person name="Quiroz J."/>
            <person name="Raj R."/>
            <person name="Weissenberger G."/>
            <person name="Xin Y."/>
            <person name="Zou X."/>
            <person name="Han Y."/>
            <person name="Worley K."/>
            <person name="Muzny D."/>
            <person name="Gibbs R."/>
        </authorList>
    </citation>
    <scope>NUCLEOTIDE SEQUENCE</scope>
    <source>
        <strain evidence="2">Sampled in the wild</strain>
    </source>
</reference>
<keyword evidence="3" id="KW-1185">Reference proteome</keyword>
<accession>A0A8K0KMR6</accession>
<dbReference type="CDD" id="cd09272">
    <property type="entry name" value="RNase_HI_RT_Ty1"/>
    <property type="match status" value="1"/>
</dbReference>
<comment type="caution">
    <text evidence="2">The sequence shown here is derived from an EMBL/GenBank/DDBJ whole genome shotgun (WGS) entry which is preliminary data.</text>
</comment>
<sequence length="360" mass="41828">MLGRYTTKRSTRRWPLAFFYNILDIACLAAYILYYENNKLLSKKSYERRLFYRQLGRELCTPFVENRSHNAQIMRHFTTKVAIESFFGRAINPYAQPTASKSSKPQAQFDSTGRKKITGVCHVCLQSEFKKRRKTRKSCSLGMSNAVKEVCFIRNIFEELELNCDSISIYNDNQAAQHIVANEFVTETYETYSVEQGIVIIQYQPTDQLMADIMTKPLCKDKHENYVKLMNVYDNNKLLSKKSYERRLFYRQLGRELCTPFVENRSHNAQIMRHFTTKVAIESFFGRAINPYAQPTASKSSKPQAQFDSTGRKKITGVCHVCLQSEFKKRRKTRKSCSVCEFPICDEHCVSTTTCEECAK</sequence>
<evidence type="ECO:0000313" key="3">
    <source>
        <dbReference type="Proteomes" id="UP000792457"/>
    </source>
</evidence>
<keyword evidence="1" id="KW-0472">Membrane</keyword>
<evidence type="ECO:0000313" key="2">
    <source>
        <dbReference type="EMBL" id="KAG8238186.1"/>
    </source>
</evidence>
<dbReference type="AlphaFoldDB" id="A0A8K0KMR6"/>
<name>A0A8K0KMR6_LADFU</name>
<evidence type="ECO:0008006" key="4">
    <source>
        <dbReference type="Google" id="ProtNLM"/>
    </source>
</evidence>
<organism evidence="2 3">
    <name type="scientific">Ladona fulva</name>
    <name type="common">Scarce chaser dragonfly</name>
    <name type="synonym">Libellula fulva</name>
    <dbReference type="NCBI Taxonomy" id="123851"/>
    <lineage>
        <taxon>Eukaryota</taxon>
        <taxon>Metazoa</taxon>
        <taxon>Ecdysozoa</taxon>
        <taxon>Arthropoda</taxon>
        <taxon>Hexapoda</taxon>
        <taxon>Insecta</taxon>
        <taxon>Pterygota</taxon>
        <taxon>Palaeoptera</taxon>
        <taxon>Odonata</taxon>
        <taxon>Epiprocta</taxon>
        <taxon>Anisoptera</taxon>
        <taxon>Libelluloidea</taxon>
        <taxon>Libellulidae</taxon>
        <taxon>Ladona</taxon>
    </lineage>
</organism>
<reference evidence="2" key="1">
    <citation type="submission" date="2013-04" db="EMBL/GenBank/DDBJ databases">
        <authorList>
            <person name="Qu J."/>
            <person name="Murali S.C."/>
            <person name="Bandaranaike D."/>
            <person name="Bellair M."/>
            <person name="Blankenburg K."/>
            <person name="Chao H."/>
            <person name="Dinh H."/>
            <person name="Doddapaneni H."/>
            <person name="Downs B."/>
            <person name="Dugan-Rocha S."/>
            <person name="Elkadiri S."/>
            <person name="Gnanaolivu R.D."/>
            <person name="Hernandez B."/>
            <person name="Javaid M."/>
            <person name="Jayaseelan J.C."/>
            <person name="Lee S."/>
            <person name="Li M."/>
            <person name="Ming W."/>
            <person name="Munidasa M."/>
            <person name="Muniz J."/>
            <person name="Nguyen L."/>
            <person name="Ongeri F."/>
            <person name="Osuji N."/>
            <person name="Pu L.-L."/>
            <person name="Puazo M."/>
            <person name="Qu C."/>
            <person name="Quiroz J."/>
            <person name="Raj R."/>
            <person name="Weissenberger G."/>
            <person name="Xin Y."/>
            <person name="Zou X."/>
            <person name="Han Y."/>
            <person name="Richards S."/>
            <person name="Worley K."/>
            <person name="Muzny D."/>
            <person name="Gibbs R."/>
        </authorList>
    </citation>
    <scope>NUCLEOTIDE SEQUENCE</scope>
    <source>
        <strain evidence="2">Sampled in the wild</strain>
    </source>
</reference>
<dbReference type="Proteomes" id="UP000792457">
    <property type="component" value="Unassembled WGS sequence"/>
</dbReference>